<dbReference type="RefSeq" id="WP_025225775.1">
    <property type="nucleotide sequence ID" value="NZ_CP007139.1"/>
</dbReference>
<dbReference type="PROSITE" id="PS51186">
    <property type="entry name" value="GNAT"/>
    <property type="match status" value="1"/>
</dbReference>
<dbReference type="HOGENOM" id="CLU_1084834_0_0_0"/>
<dbReference type="InterPro" id="IPR016181">
    <property type="entry name" value="Acyl_CoA_acyltransferase"/>
</dbReference>
<keyword evidence="3" id="KW-1185">Reference proteome</keyword>
<protein>
    <submittedName>
        <fullName evidence="2">Acetyltransferase involved in intracellular survival</fullName>
    </submittedName>
</protein>
<proteinExistence type="predicted"/>
<organism evidence="2 3">
    <name type="scientific">Fimbriimonas ginsengisoli Gsoil 348</name>
    <dbReference type="NCBI Taxonomy" id="661478"/>
    <lineage>
        <taxon>Bacteria</taxon>
        <taxon>Bacillati</taxon>
        <taxon>Armatimonadota</taxon>
        <taxon>Fimbriimonadia</taxon>
        <taxon>Fimbriimonadales</taxon>
        <taxon>Fimbriimonadaceae</taxon>
        <taxon>Fimbriimonas</taxon>
    </lineage>
</organism>
<evidence type="ECO:0000313" key="2">
    <source>
        <dbReference type="EMBL" id="AIE85662.1"/>
    </source>
</evidence>
<dbReference type="OrthoDB" id="2895575at2"/>
<dbReference type="AlphaFoldDB" id="A0A068NQM0"/>
<dbReference type="GO" id="GO:0030649">
    <property type="term" value="P:aminoglycoside antibiotic catabolic process"/>
    <property type="evidence" value="ECO:0007669"/>
    <property type="project" value="TreeGrafter"/>
</dbReference>
<dbReference type="Gene3D" id="3.40.630.30">
    <property type="match status" value="1"/>
</dbReference>
<dbReference type="PANTHER" id="PTHR37817:SF1">
    <property type="entry name" value="N-ACETYLTRANSFERASE EIS"/>
    <property type="match status" value="1"/>
</dbReference>
<dbReference type="Pfam" id="PF13527">
    <property type="entry name" value="Acetyltransf_9"/>
    <property type="match status" value="1"/>
</dbReference>
<name>A0A068NQM0_FIMGI</name>
<evidence type="ECO:0000313" key="3">
    <source>
        <dbReference type="Proteomes" id="UP000027982"/>
    </source>
</evidence>
<dbReference type="EMBL" id="CP007139">
    <property type="protein sequence ID" value="AIE85662.1"/>
    <property type="molecule type" value="Genomic_DNA"/>
</dbReference>
<dbReference type="CDD" id="cd04301">
    <property type="entry name" value="NAT_SF"/>
    <property type="match status" value="1"/>
</dbReference>
<dbReference type="PANTHER" id="PTHR37817">
    <property type="entry name" value="N-ACETYLTRANSFERASE EIS"/>
    <property type="match status" value="1"/>
</dbReference>
<dbReference type="Proteomes" id="UP000027982">
    <property type="component" value="Chromosome"/>
</dbReference>
<accession>A0A068NQM0</accession>
<dbReference type="KEGG" id="fgi:OP10G_2294"/>
<evidence type="ECO:0000259" key="1">
    <source>
        <dbReference type="PROSITE" id="PS51186"/>
    </source>
</evidence>
<dbReference type="InterPro" id="IPR000182">
    <property type="entry name" value="GNAT_dom"/>
</dbReference>
<gene>
    <name evidence="2" type="ORF">OP10G_2294</name>
</gene>
<dbReference type="SUPFAM" id="SSF55729">
    <property type="entry name" value="Acyl-CoA N-acyltransferases (Nat)"/>
    <property type="match status" value="1"/>
</dbReference>
<dbReference type="GO" id="GO:0034069">
    <property type="term" value="F:aminoglycoside N-acetyltransferase activity"/>
    <property type="evidence" value="ECO:0007669"/>
    <property type="project" value="TreeGrafter"/>
</dbReference>
<dbReference type="InterPro" id="IPR051554">
    <property type="entry name" value="Acetyltransferase_Eis"/>
</dbReference>
<dbReference type="STRING" id="661478.OP10G_2294"/>
<sequence length="256" mass="29775">MIEVRTIRNHEAEPFLELLCDVFGLDYQRAYDVFFSEPLFDLHRKWALFDGAEMVSILTTTPLRFGWGRAFGIAGVATRQARQREGYASKLLQHVLREGRERGESAALLFAREPSVYERNGFEPIDQVIRSRIKTSPEHDDPIVEPEEAELIYDAWAALDPNRLRRDVKRWEYWRWNFRVTTEFDGGYLCHEPGNLRECIFTPHHDALPLPEDTEWFGLASMAAHFAIPLVDPVPELTLMGYQVPDVPQMFMTDQF</sequence>
<reference evidence="2 3" key="1">
    <citation type="journal article" date="2014" name="PLoS ONE">
        <title>The first complete genome sequence of the class fimbriimonadia in the phylum armatimonadetes.</title>
        <authorList>
            <person name="Hu Z.Y."/>
            <person name="Wang Y.Z."/>
            <person name="Im W.T."/>
            <person name="Wang S.Y."/>
            <person name="Zhao G.P."/>
            <person name="Zheng H.J."/>
            <person name="Quan Z.X."/>
        </authorList>
    </citation>
    <scope>NUCLEOTIDE SEQUENCE [LARGE SCALE GENOMIC DNA]</scope>
    <source>
        <strain evidence="2">Gsoil 348</strain>
    </source>
</reference>
<feature type="domain" description="N-acetyltransferase" evidence="1">
    <location>
        <begin position="2"/>
        <end position="150"/>
    </location>
</feature>
<dbReference type="eggNOG" id="COG4552">
    <property type="taxonomic scope" value="Bacteria"/>
</dbReference>
<keyword evidence="2" id="KW-0808">Transferase</keyword>